<organism evidence="2 3">
    <name type="scientific">Dissostichus mawsoni</name>
    <name type="common">Antarctic cod</name>
    <dbReference type="NCBI Taxonomy" id="36200"/>
    <lineage>
        <taxon>Eukaryota</taxon>
        <taxon>Metazoa</taxon>
        <taxon>Chordata</taxon>
        <taxon>Craniata</taxon>
        <taxon>Vertebrata</taxon>
        <taxon>Euteleostomi</taxon>
        <taxon>Actinopterygii</taxon>
        <taxon>Neopterygii</taxon>
        <taxon>Teleostei</taxon>
        <taxon>Neoteleostei</taxon>
        <taxon>Acanthomorphata</taxon>
        <taxon>Eupercaria</taxon>
        <taxon>Perciformes</taxon>
        <taxon>Notothenioidei</taxon>
        <taxon>Nototheniidae</taxon>
        <taxon>Dissostichus</taxon>
    </lineage>
</organism>
<evidence type="ECO:0000313" key="3">
    <source>
        <dbReference type="Proteomes" id="UP000518266"/>
    </source>
</evidence>
<proteinExistence type="predicted"/>
<keyword evidence="3" id="KW-1185">Reference proteome</keyword>
<name>A0A7J5Z8T6_DISMA</name>
<feature type="compositionally biased region" description="Polar residues" evidence="1">
    <location>
        <begin position="18"/>
        <end position="34"/>
    </location>
</feature>
<evidence type="ECO:0000313" key="2">
    <source>
        <dbReference type="EMBL" id="KAF3857449.1"/>
    </source>
</evidence>
<dbReference type="EMBL" id="JAAKFY010000005">
    <property type="protein sequence ID" value="KAF3857449.1"/>
    <property type="molecule type" value="Genomic_DNA"/>
</dbReference>
<protein>
    <submittedName>
        <fullName evidence="2">Uncharacterized protein</fullName>
    </submittedName>
</protein>
<feature type="compositionally biased region" description="Polar residues" evidence="1">
    <location>
        <begin position="73"/>
        <end position="88"/>
    </location>
</feature>
<accession>A0A7J5Z8T6</accession>
<comment type="caution">
    <text evidence="2">The sequence shown here is derived from an EMBL/GenBank/DDBJ whole genome shotgun (WGS) entry which is preliminary data.</text>
</comment>
<dbReference type="AlphaFoldDB" id="A0A7J5Z8T6"/>
<dbReference type="Proteomes" id="UP000518266">
    <property type="component" value="Unassembled WGS sequence"/>
</dbReference>
<evidence type="ECO:0000256" key="1">
    <source>
        <dbReference type="SAM" id="MobiDB-lite"/>
    </source>
</evidence>
<gene>
    <name evidence="2" type="ORF">F7725_009308</name>
</gene>
<reference evidence="2 3" key="1">
    <citation type="submission" date="2020-03" db="EMBL/GenBank/DDBJ databases">
        <title>Dissostichus mawsoni Genome sequencing and assembly.</title>
        <authorList>
            <person name="Park H."/>
        </authorList>
    </citation>
    <scope>NUCLEOTIDE SEQUENCE [LARGE SCALE GENOMIC DNA]</scope>
    <source>
        <strain evidence="2">DM0001</strain>
        <tissue evidence="2">Muscle</tissue>
    </source>
</reference>
<feature type="region of interest" description="Disordered" evidence="1">
    <location>
        <begin position="1"/>
        <end position="88"/>
    </location>
</feature>
<sequence length="88" mass="9600">MVKGRRQKDKNGRDVDTSRSITTTRTYENPQTEGLQLPESDKRHGSKPGAAGKSQQAPCTHPAEGKEPHTHSAAGQNNSNPNLANRRL</sequence>